<name>A0A8S5LRT4_9CAUD</name>
<organism evidence="2">
    <name type="scientific">Myoviridae sp. ctSGr1</name>
    <dbReference type="NCBI Taxonomy" id="2827609"/>
    <lineage>
        <taxon>Viruses</taxon>
        <taxon>Duplodnaviria</taxon>
        <taxon>Heunggongvirae</taxon>
        <taxon>Uroviricota</taxon>
        <taxon>Caudoviricetes</taxon>
    </lineage>
</organism>
<protein>
    <submittedName>
        <fullName evidence="2">YqzL-like protein</fullName>
    </submittedName>
</protein>
<accession>A0A8S5LRT4</accession>
<sequence length="57" mass="6370">MNTDTSWQAFAQTGNILRYLDYKQQRPEQTTTSAGDKTDGYDRNTGARPEGDTVQGI</sequence>
<evidence type="ECO:0000313" key="2">
    <source>
        <dbReference type="EMBL" id="DAD72559.1"/>
    </source>
</evidence>
<feature type="region of interest" description="Disordered" evidence="1">
    <location>
        <begin position="21"/>
        <end position="57"/>
    </location>
</feature>
<evidence type="ECO:0000256" key="1">
    <source>
        <dbReference type="SAM" id="MobiDB-lite"/>
    </source>
</evidence>
<reference evidence="2" key="1">
    <citation type="journal article" date="2021" name="Proc. Natl. Acad. Sci. U.S.A.">
        <title>A Catalog of Tens of Thousands of Viruses from Human Metagenomes Reveals Hidden Associations with Chronic Diseases.</title>
        <authorList>
            <person name="Tisza M.J."/>
            <person name="Buck C.B."/>
        </authorList>
    </citation>
    <scope>NUCLEOTIDE SEQUENCE</scope>
    <source>
        <strain evidence="2">CtSGr1</strain>
    </source>
</reference>
<dbReference type="EMBL" id="BK015900">
    <property type="protein sequence ID" value="DAD72559.1"/>
    <property type="molecule type" value="Genomic_DNA"/>
</dbReference>
<proteinExistence type="predicted"/>